<evidence type="ECO:0000313" key="2">
    <source>
        <dbReference type="Proteomes" id="UP000028547"/>
    </source>
</evidence>
<evidence type="ECO:0000313" key="1">
    <source>
        <dbReference type="EMBL" id="KFA90555.1"/>
    </source>
</evidence>
<comment type="caution">
    <text evidence="1">The sequence shown here is derived from an EMBL/GenBank/DDBJ whole genome shotgun (WGS) entry which is preliminary data.</text>
</comment>
<proteinExistence type="predicted"/>
<accession>A0A084SQ20</accession>
<dbReference type="AlphaFoldDB" id="A0A084SQ20"/>
<name>A0A084SQ20_9BACT</name>
<organism evidence="1 2">
    <name type="scientific">Archangium violaceum Cb vi76</name>
    <dbReference type="NCBI Taxonomy" id="1406225"/>
    <lineage>
        <taxon>Bacteria</taxon>
        <taxon>Pseudomonadati</taxon>
        <taxon>Myxococcota</taxon>
        <taxon>Myxococcia</taxon>
        <taxon>Myxococcales</taxon>
        <taxon>Cystobacterineae</taxon>
        <taxon>Archangiaceae</taxon>
        <taxon>Archangium</taxon>
    </lineage>
</organism>
<gene>
    <name evidence="1" type="ORF">Q664_27760</name>
</gene>
<dbReference type="RefSeq" id="WP_043401946.1">
    <property type="nucleotide sequence ID" value="NZ_JPMI01000202.1"/>
</dbReference>
<dbReference type="InterPro" id="IPR025833">
    <property type="entry name" value="GDYXXLXY"/>
</dbReference>
<protein>
    <submittedName>
        <fullName evidence="1">Membrane protein</fullName>
    </submittedName>
</protein>
<reference evidence="1 2" key="1">
    <citation type="submission" date="2014-07" db="EMBL/GenBank/DDBJ databases">
        <title>Draft Genome Sequence of Gephyronic Acid Producer, Cystobacter violaceus Strain Cb vi76.</title>
        <authorList>
            <person name="Stevens D.C."/>
            <person name="Young J."/>
            <person name="Carmichael R."/>
            <person name="Tan J."/>
            <person name="Taylor R.E."/>
        </authorList>
    </citation>
    <scope>NUCLEOTIDE SEQUENCE [LARGE SCALE GENOMIC DNA]</scope>
    <source>
        <strain evidence="1 2">Cb vi76</strain>
    </source>
</reference>
<dbReference type="Proteomes" id="UP000028547">
    <property type="component" value="Unassembled WGS sequence"/>
</dbReference>
<dbReference type="EMBL" id="JPMI01000202">
    <property type="protein sequence ID" value="KFA90555.1"/>
    <property type="molecule type" value="Genomic_DNA"/>
</dbReference>
<dbReference type="Pfam" id="PF14345">
    <property type="entry name" value="GDYXXLXY"/>
    <property type="match status" value="1"/>
</dbReference>
<sequence>MMRARVIFGGLLLVVVALVVQVVRKEQVLAHGTSVLLELAPVDPRSLIQGDYMVLDYAVSREARLATATDWGASSSTDSDPKEGRLVLRLDENGVGRFVRHDTPGTPLAPGELLLRYKVRQHRVRLGAESFFFQEGHADRYEGAKYGELRVTHDGTSVLVGLRDTNRQPLGRAGEAEPVQIN</sequence>